<protein>
    <recommendedName>
        <fullName evidence="6">Transcription antitermination protein NusB</fullName>
    </recommendedName>
    <alternativeName>
        <fullName evidence="6">Antitermination factor NusB</fullName>
    </alternativeName>
</protein>
<dbReference type="HAMAP" id="MF_00073">
    <property type="entry name" value="NusB"/>
    <property type="match status" value="1"/>
</dbReference>
<dbReference type="GO" id="GO:0003723">
    <property type="term" value="F:RNA binding"/>
    <property type="evidence" value="ECO:0007669"/>
    <property type="project" value="UniProtKB-UniRule"/>
</dbReference>
<dbReference type="Gene3D" id="1.10.940.10">
    <property type="entry name" value="NusB-like"/>
    <property type="match status" value="1"/>
</dbReference>
<evidence type="ECO:0000256" key="3">
    <source>
        <dbReference type="ARBA" id="ARBA00022884"/>
    </source>
</evidence>
<evidence type="ECO:0000313" key="8">
    <source>
        <dbReference type="EMBL" id="SPS04767.1"/>
    </source>
</evidence>
<evidence type="ECO:0000256" key="2">
    <source>
        <dbReference type="ARBA" id="ARBA00022814"/>
    </source>
</evidence>
<dbReference type="PANTHER" id="PTHR11078">
    <property type="entry name" value="N UTILIZATION SUBSTANCE PROTEIN B-RELATED"/>
    <property type="match status" value="1"/>
</dbReference>
<dbReference type="InterPro" id="IPR006027">
    <property type="entry name" value="NusB_RsmB_TIM44"/>
</dbReference>
<evidence type="ECO:0000256" key="4">
    <source>
        <dbReference type="ARBA" id="ARBA00023015"/>
    </source>
</evidence>
<dbReference type="InterPro" id="IPR035926">
    <property type="entry name" value="NusB-like_sf"/>
</dbReference>
<evidence type="ECO:0000256" key="6">
    <source>
        <dbReference type="HAMAP-Rule" id="MF_00073"/>
    </source>
</evidence>
<keyword evidence="2 6" id="KW-0889">Transcription antitermination</keyword>
<comment type="similarity">
    <text evidence="1 6">Belongs to the NusB family.</text>
</comment>
<proteinExistence type="inferred from homology"/>
<evidence type="ECO:0000256" key="5">
    <source>
        <dbReference type="ARBA" id="ARBA00023163"/>
    </source>
</evidence>
<keyword evidence="3 6" id="KW-0694">RNA-binding</keyword>
<organism evidence="8">
    <name type="scientific">Candidatus Nitrotoga fabula</name>
    <dbReference type="NCBI Taxonomy" id="2182327"/>
    <lineage>
        <taxon>Bacteria</taxon>
        <taxon>Pseudomonadati</taxon>
        <taxon>Pseudomonadota</taxon>
        <taxon>Betaproteobacteria</taxon>
        <taxon>Nitrosomonadales</taxon>
        <taxon>Gallionellaceae</taxon>
        <taxon>Candidatus Nitrotoga</taxon>
    </lineage>
</organism>
<evidence type="ECO:0000256" key="1">
    <source>
        <dbReference type="ARBA" id="ARBA00005952"/>
    </source>
</evidence>
<dbReference type="GO" id="GO:0005829">
    <property type="term" value="C:cytosol"/>
    <property type="evidence" value="ECO:0007669"/>
    <property type="project" value="TreeGrafter"/>
</dbReference>
<keyword evidence="5 6" id="KW-0804">Transcription</keyword>
<reference evidence="8" key="1">
    <citation type="submission" date="2018-05" db="EMBL/GenBank/DDBJ databases">
        <authorList>
            <person name="Lanie J.A."/>
            <person name="Ng W.-L."/>
            <person name="Kazmierczak K.M."/>
            <person name="Andrzejewski T.M."/>
            <person name="Davidsen T.M."/>
            <person name="Wayne K.J."/>
            <person name="Tettelin H."/>
            <person name="Glass J.I."/>
            <person name="Rusch D."/>
            <person name="Podicherti R."/>
            <person name="Tsui H.-C.T."/>
            <person name="Winkler M.E."/>
        </authorList>
    </citation>
    <scope>NUCLEOTIDE SEQUENCE</scope>
    <source>
        <strain evidence="8">KNB</strain>
    </source>
</reference>
<dbReference type="Pfam" id="PF01029">
    <property type="entry name" value="NusB"/>
    <property type="match status" value="1"/>
</dbReference>
<evidence type="ECO:0000259" key="7">
    <source>
        <dbReference type="Pfam" id="PF01029"/>
    </source>
</evidence>
<comment type="function">
    <text evidence="6">Involved in transcription antitermination. Required for transcription of ribosomal RNA (rRNA) genes. Binds specifically to the boxA antiterminator sequence of the ribosomal RNA (rrn) operons.</text>
</comment>
<feature type="domain" description="NusB/RsmB/TIM44" evidence="7">
    <location>
        <begin position="17"/>
        <end position="141"/>
    </location>
</feature>
<gene>
    <name evidence="6 8" type="primary">nusB</name>
    <name evidence="8" type="ORF">NITFAB_0356</name>
</gene>
<sequence length="150" mass="16977">MNDVAVKPKALSKSPRHRSRELTLQGIYQWKLTGNERDQIEKQICAEKNTGRYDKAFFSKLLQGVLIQHSVLEAIVAKHLDRSLDELSPIEFSVLMIGVYELLHHLEIPYRVVINEAVELAKTFGGTDGYKFVNGVLDKAAAEIRTVEVQ</sequence>
<dbReference type="AlphaFoldDB" id="A0A2X0QTG0"/>
<dbReference type="GO" id="GO:0031564">
    <property type="term" value="P:transcription antitermination"/>
    <property type="evidence" value="ECO:0007669"/>
    <property type="project" value="UniProtKB-KW"/>
</dbReference>
<dbReference type="PANTHER" id="PTHR11078:SF3">
    <property type="entry name" value="ANTITERMINATION NUSB DOMAIN-CONTAINING PROTEIN"/>
    <property type="match status" value="1"/>
</dbReference>
<dbReference type="InterPro" id="IPR011605">
    <property type="entry name" value="NusB_fam"/>
</dbReference>
<dbReference type="EMBL" id="LS423452">
    <property type="protein sequence ID" value="SPS04767.1"/>
    <property type="molecule type" value="Genomic_DNA"/>
</dbReference>
<dbReference type="SUPFAM" id="SSF48013">
    <property type="entry name" value="NusB-like"/>
    <property type="match status" value="1"/>
</dbReference>
<name>A0A2X0QTG0_9PROT</name>
<keyword evidence="4 6" id="KW-0805">Transcription regulation</keyword>
<dbReference type="GO" id="GO:0006353">
    <property type="term" value="P:DNA-templated transcription termination"/>
    <property type="evidence" value="ECO:0007669"/>
    <property type="project" value="UniProtKB-UniRule"/>
</dbReference>
<accession>A0A2X0QTG0</accession>
<dbReference type="NCBIfam" id="TIGR01951">
    <property type="entry name" value="nusB"/>
    <property type="match status" value="1"/>
</dbReference>